<accession>A0ABD2PQE7</accession>
<evidence type="ECO:0000313" key="16">
    <source>
        <dbReference type="Proteomes" id="UP001626550"/>
    </source>
</evidence>
<keyword evidence="16" id="KW-1185">Reference proteome</keyword>
<keyword evidence="4 13" id="KW-0812">Transmembrane</keyword>
<keyword evidence="3" id="KW-1003">Cell membrane</keyword>
<evidence type="ECO:0000256" key="10">
    <source>
        <dbReference type="ARBA" id="ARBA00023180"/>
    </source>
</evidence>
<evidence type="ECO:0000256" key="2">
    <source>
        <dbReference type="ARBA" id="ARBA00019471"/>
    </source>
</evidence>
<evidence type="ECO:0000256" key="1">
    <source>
        <dbReference type="ARBA" id="ARBA00004651"/>
    </source>
</evidence>
<dbReference type="AlphaFoldDB" id="A0ABD2PQE7"/>
<keyword evidence="10" id="KW-0325">Glycoprotein</keyword>
<evidence type="ECO:0000256" key="7">
    <source>
        <dbReference type="ARBA" id="ARBA00023136"/>
    </source>
</evidence>
<comment type="caution">
    <text evidence="15">The sequence shown here is derived from an EMBL/GenBank/DDBJ whole genome shotgun (WGS) entry which is preliminary data.</text>
</comment>
<reference evidence="15 16" key="1">
    <citation type="submission" date="2024-11" db="EMBL/GenBank/DDBJ databases">
        <title>Adaptive evolution of stress response genes in parasites aligns with host niche diversity.</title>
        <authorList>
            <person name="Hahn C."/>
            <person name="Resl P."/>
        </authorList>
    </citation>
    <scope>NUCLEOTIDE SEQUENCE [LARGE SCALE GENOMIC DNA]</scope>
    <source>
        <strain evidence="15">EGGRZ-B1_66</strain>
        <tissue evidence="15">Body</tissue>
    </source>
</reference>
<dbReference type="PRINTS" id="PR00237">
    <property type="entry name" value="GPCRRHODOPSN"/>
</dbReference>
<dbReference type="InterPro" id="IPR017452">
    <property type="entry name" value="GPCR_Rhodpsn_7TM"/>
</dbReference>
<keyword evidence="11" id="KW-0807">Transducer</keyword>
<dbReference type="PROSITE" id="PS50262">
    <property type="entry name" value="G_PROTEIN_RECEP_F1_2"/>
    <property type="match status" value="1"/>
</dbReference>
<proteinExistence type="predicted"/>
<keyword evidence="5 13" id="KW-1133">Transmembrane helix</keyword>
<evidence type="ECO:0000256" key="3">
    <source>
        <dbReference type="ARBA" id="ARBA00022475"/>
    </source>
</evidence>
<dbReference type="PANTHER" id="PTHR24235:SF24">
    <property type="entry name" value="NEUROPEPTIDE Y RECEPTOR TYPE 1"/>
    <property type="match status" value="1"/>
</dbReference>
<evidence type="ECO:0000256" key="11">
    <source>
        <dbReference type="ARBA" id="ARBA00023224"/>
    </source>
</evidence>
<dbReference type="Pfam" id="PF00001">
    <property type="entry name" value="7tm_1"/>
    <property type="match status" value="1"/>
</dbReference>
<dbReference type="Proteomes" id="UP001626550">
    <property type="component" value="Unassembled WGS sequence"/>
</dbReference>
<evidence type="ECO:0000256" key="6">
    <source>
        <dbReference type="ARBA" id="ARBA00023040"/>
    </source>
</evidence>
<protein>
    <recommendedName>
        <fullName evidence="2">Neuropeptide Y receptor type 1</fullName>
    </recommendedName>
</protein>
<feature type="transmembrane region" description="Helical" evidence="13">
    <location>
        <begin position="96"/>
        <end position="118"/>
    </location>
</feature>
<evidence type="ECO:0000259" key="14">
    <source>
        <dbReference type="PROSITE" id="PS50262"/>
    </source>
</evidence>
<feature type="transmembrane region" description="Helical" evidence="13">
    <location>
        <begin position="56"/>
        <end position="76"/>
    </location>
</feature>
<sequence>MQDDTKFKHVSDSVFLALQVVLTLCGVVIFLVALWGNILVLRMILQRQRASVTRNFLFNLSLTDVLSVITCLPITITQEIWALDFMVNPFSCKFNSFIQCVTVISTAFTHVVISIDRFALVFRPLRWRSVLNLKRGKMLIATVWFMGLAFATPFAVSNVYDDTKGTCVEIWGKEVATAFSYLLLTIQYIIPLLLITCSYLAIVNRVFSHRVPGEGDVCRDKRMARSKRKVSDEPIKETEFQLTTITSNHSFELPFHFSNAIKI</sequence>
<dbReference type="GO" id="GO:0004930">
    <property type="term" value="F:G protein-coupled receptor activity"/>
    <property type="evidence" value="ECO:0007669"/>
    <property type="project" value="UniProtKB-KW"/>
</dbReference>
<dbReference type="SUPFAM" id="SSF81321">
    <property type="entry name" value="Family A G protein-coupled receptor-like"/>
    <property type="match status" value="1"/>
</dbReference>
<comment type="subcellular location">
    <subcellularLocation>
        <location evidence="1">Cell membrane</location>
        <topology evidence="1">Multi-pass membrane protein</topology>
    </subcellularLocation>
</comment>
<dbReference type="Gene3D" id="1.20.1070.10">
    <property type="entry name" value="Rhodopsin 7-helix transmembrane proteins"/>
    <property type="match status" value="1"/>
</dbReference>
<keyword evidence="6" id="KW-0297">G-protein coupled receptor</keyword>
<feature type="transmembrane region" description="Helical" evidence="13">
    <location>
        <begin position="139"/>
        <end position="160"/>
    </location>
</feature>
<organism evidence="15 16">
    <name type="scientific">Cichlidogyrus casuarinus</name>
    <dbReference type="NCBI Taxonomy" id="1844966"/>
    <lineage>
        <taxon>Eukaryota</taxon>
        <taxon>Metazoa</taxon>
        <taxon>Spiralia</taxon>
        <taxon>Lophotrochozoa</taxon>
        <taxon>Platyhelminthes</taxon>
        <taxon>Monogenea</taxon>
        <taxon>Monopisthocotylea</taxon>
        <taxon>Dactylogyridea</taxon>
        <taxon>Ancyrocephalidae</taxon>
        <taxon>Cichlidogyrus</taxon>
    </lineage>
</organism>
<dbReference type="InterPro" id="IPR000276">
    <property type="entry name" value="GPCR_Rhodpsn"/>
</dbReference>
<dbReference type="EMBL" id="JBJKFK010003611">
    <property type="protein sequence ID" value="KAL3309720.1"/>
    <property type="molecule type" value="Genomic_DNA"/>
</dbReference>
<feature type="transmembrane region" description="Helical" evidence="13">
    <location>
        <begin position="20"/>
        <end position="44"/>
    </location>
</feature>
<feature type="transmembrane region" description="Helical" evidence="13">
    <location>
        <begin position="180"/>
        <end position="202"/>
    </location>
</feature>
<evidence type="ECO:0000313" key="15">
    <source>
        <dbReference type="EMBL" id="KAL3309720.1"/>
    </source>
</evidence>
<gene>
    <name evidence="15" type="ORF">Ciccas_011731</name>
</gene>
<evidence type="ECO:0000256" key="13">
    <source>
        <dbReference type="SAM" id="Phobius"/>
    </source>
</evidence>
<keyword evidence="8" id="KW-0564">Palmitate</keyword>
<keyword evidence="12" id="KW-0449">Lipoprotein</keyword>
<evidence type="ECO:0000256" key="12">
    <source>
        <dbReference type="ARBA" id="ARBA00023288"/>
    </source>
</evidence>
<keyword evidence="9" id="KW-0675">Receptor</keyword>
<evidence type="ECO:0000256" key="8">
    <source>
        <dbReference type="ARBA" id="ARBA00023139"/>
    </source>
</evidence>
<evidence type="ECO:0000256" key="4">
    <source>
        <dbReference type="ARBA" id="ARBA00022692"/>
    </source>
</evidence>
<dbReference type="PANTHER" id="PTHR24235">
    <property type="entry name" value="NEUROPEPTIDE Y RECEPTOR"/>
    <property type="match status" value="1"/>
</dbReference>
<evidence type="ECO:0000256" key="9">
    <source>
        <dbReference type="ARBA" id="ARBA00023170"/>
    </source>
</evidence>
<name>A0ABD2PQE7_9PLAT</name>
<keyword evidence="7 13" id="KW-0472">Membrane</keyword>
<feature type="domain" description="G-protein coupled receptors family 1 profile" evidence="14">
    <location>
        <begin position="36"/>
        <end position="263"/>
    </location>
</feature>
<evidence type="ECO:0000256" key="5">
    <source>
        <dbReference type="ARBA" id="ARBA00022989"/>
    </source>
</evidence>
<dbReference type="GO" id="GO:0005886">
    <property type="term" value="C:plasma membrane"/>
    <property type="evidence" value="ECO:0007669"/>
    <property type="project" value="UniProtKB-SubCell"/>
</dbReference>